<evidence type="ECO:0000313" key="1">
    <source>
        <dbReference type="EMBL" id="ADV81866.1"/>
    </source>
</evidence>
<dbReference type="AlphaFoldDB" id="E8UWX9"/>
<evidence type="ECO:0000313" key="2">
    <source>
        <dbReference type="Proteomes" id="UP000006844"/>
    </source>
</evidence>
<gene>
    <name evidence="1" type="ordered locus">AciPR4_1035</name>
</gene>
<dbReference type="HOGENOM" id="CLU_667170_0_0_0"/>
<dbReference type="Proteomes" id="UP000006844">
    <property type="component" value="Chromosome"/>
</dbReference>
<proteinExistence type="predicted"/>
<dbReference type="KEGG" id="tsa:AciPR4_1035"/>
<organism evidence="1 2">
    <name type="scientific">Terriglobus saanensis (strain ATCC BAA-1853 / DSM 23119 / SP1PR4)</name>
    <dbReference type="NCBI Taxonomy" id="401053"/>
    <lineage>
        <taxon>Bacteria</taxon>
        <taxon>Pseudomonadati</taxon>
        <taxon>Acidobacteriota</taxon>
        <taxon>Terriglobia</taxon>
        <taxon>Terriglobales</taxon>
        <taxon>Acidobacteriaceae</taxon>
        <taxon>Terriglobus</taxon>
    </lineage>
</organism>
<dbReference type="RefSeq" id="WP_013567599.1">
    <property type="nucleotide sequence ID" value="NC_014963.1"/>
</dbReference>
<dbReference type="EMBL" id="CP002467">
    <property type="protein sequence ID" value="ADV81866.1"/>
    <property type="molecule type" value="Genomic_DNA"/>
</dbReference>
<name>E8UWX9_TERSS</name>
<dbReference type="OrthoDB" id="9946861at2"/>
<keyword evidence="2" id="KW-1185">Reference proteome</keyword>
<accession>E8UWX9</accession>
<sequence length="343" mass="36660">MIALTLPAPAQREDPGTWFQLVPDCSQILAFFEEAASIPADQATFIARYGSFDNSSDVTRLVAAIADIASAAAAFGSPASLKAALVTNPSLLTSNTPPSEIYARIVWLCSQIQTTASTVSFTLDSLALQLQPRSGDAAHRAMLLDQLFNGNAGLVKAALQTATQVSDLRNKLAAFGPRLQADQQSIAATSLANDANQQIGALQGALTRASAQLAEMHKKATGWNPLDRPKPEALAQLQDDLNSRTKLLAARKQFTHDLGDFFPLANNALTAFIDMDSRLALLQDSLTGVASELSEITRISNKDQLSDITWLSKALGLPARITFWKAVTAASQQFMQTSLTSNS</sequence>
<dbReference type="STRING" id="401053.AciPR4_1035"/>
<reference evidence="1 2" key="1">
    <citation type="journal article" date="2012" name="Stand. Genomic Sci.">
        <title>Complete genome sequence of Terriglobus saanensis type strain SP1PR4(T), an Acidobacteria from tundra soil.</title>
        <authorList>
            <person name="Rawat S.R."/>
            <person name="Mannisto M.K."/>
            <person name="Starovoytov V."/>
            <person name="Goodwin L."/>
            <person name="Nolan M."/>
            <person name="Hauser L."/>
            <person name="Land M."/>
            <person name="Davenport K.W."/>
            <person name="Woyke T."/>
            <person name="Haggblom M.M."/>
        </authorList>
    </citation>
    <scope>NUCLEOTIDE SEQUENCE</scope>
    <source>
        <strain evidence="2">ATCC BAA-1853 / DSM 23119 / SP1PR4</strain>
    </source>
</reference>
<protein>
    <submittedName>
        <fullName evidence="1">Uncharacterized protein</fullName>
    </submittedName>
</protein>